<evidence type="ECO:0000313" key="3">
    <source>
        <dbReference type="Proteomes" id="UP000235015"/>
    </source>
</evidence>
<dbReference type="AlphaFoldDB" id="A0A2N6CW26"/>
<gene>
    <name evidence="2" type="ORF">C0630_10980</name>
</gene>
<dbReference type="RefSeq" id="WP_273439435.1">
    <property type="nucleotide sequence ID" value="NZ_PKUN01000017.1"/>
</dbReference>
<name>A0A2N6CW26_9GAMM</name>
<dbReference type="Pfam" id="PF04014">
    <property type="entry name" value="MazE_antitoxin"/>
    <property type="match status" value="1"/>
</dbReference>
<dbReference type="EMBL" id="PKUN01000017">
    <property type="protein sequence ID" value="PLX61443.1"/>
    <property type="molecule type" value="Genomic_DNA"/>
</dbReference>
<dbReference type="NCBIfam" id="TIGR01439">
    <property type="entry name" value="lp_hng_hel_AbrB"/>
    <property type="match status" value="1"/>
</dbReference>
<evidence type="ECO:0000313" key="2">
    <source>
        <dbReference type="EMBL" id="PLX61443.1"/>
    </source>
</evidence>
<protein>
    <submittedName>
        <fullName evidence="2">AbrB/MazE/SpoVT family DNA-binding domain-containing protein</fullName>
    </submittedName>
</protein>
<sequence length="84" mass="9173">MTSVVVRQSGGANIVSIPKTIVKTLGLHVGSKLELSIEDNKITLTPIQEELTLEALLAESPKECFRITDEDREWIDAAPVGKEV</sequence>
<dbReference type="GO" id="GO:0003677">
    <property type="term" value="F:DNA binding"/>
    <property type="evidence" value="ECO:0007669"/>
    <property type="project" value="UniProtKB-KW"/>
</dbReference>
<dbReference type="SMART" id="SM00966">
    <property type="entry name" value="SpoVT_AbrB"/>
    <property type="match status" value="1"/>
</dbReference>
<comment type="caution">
    <text evidence="2">The sequence shown here is derived from an EMBL/GenBank/DDBJ whole genome shotgun (WGS) entry which is preliminary data.</text>
</comment>
<dbReference type="Gene3D" id="2.10.260.10">
    <property type="match status" value="1"/>
</dbReference>
<keyword evidence="2" id="KW-0238">DNA-binding</keyword>
<feature type="domain" description="SpoVT-AbrB" evidence="1">
    <location>
        <begin position="7"/>
        <end position="52"/>
    </location>
</feature>
<dbReference type="SUPFAM" id="SSF89447">
    <property type="entry name" value="AbrB/MazE/MraZ-like"/>
    <property type="match status" value="1"/>
</dbReference>
<evidence type="ECO:0000259" key="1">
    <source>
        <dbReference type="SMART" id="SM00966"/>
    </source>
</evidence>
<accession>A0A2N6CW26</accession>
<reference evidence="2 3" key="1">
    <citation type="submission" date="2017-11" db="EMBL/GenBank/DDBJ databases">
        <title>Genome-resolved metagenomics identifies genetic mobility, metabolic interactions, and unexpected diversity in perchlorate-reducing communities.</title>
        <authorList>
            <person name="Barnum T.P."/>
            <person name="Figueroa I.A."/>
            <person name="Carlstrom C.I."/>
            <person name="Lucas L.N."/>
            <person name="Engelbrektson A.L."/>
            <person name="Coates J.D."/>
        </authorList>
    </citation>
    <scope>NUCLEOTIDE SEQUENCE [LARGE SCALE GENOMIC DNA]</scope>
    <source>
        <strain evidence="2">BM301</strain>
    </source>
</reference>
<dbReference type="InterPro" id="IPR007159">
    <property type="entry name" value="SpoVT-AbrB_dom"/>
</dbReference>
<dbReference type="InterPro" id="IPR037914">
    <property type="entry name" value="SpoVT-AbrB_sf"/>
</dbReference>
<organism evidence="2 3">
    <name type="scientific">Sedimenticola selenatireducens</name>
    <dbReference type="NCBI Taxonomy" id="191960"/>
    <lineage>
        <taxon>Bacteria</taxon>
        <taxon>Pseudomonadati</taxon>
        <taxon>Pseudomonadota</taxon>
        <taxon>Gammaproteobacteria</taxon>
        <taxon>Chromatiales</taxon>
        <taxon>Sedimenticolaceae</taxon>
        <taxon>Sedimenticola</taxon>
    </lineage>
</organism>
<proteinExistence type="predicted"/>
<dbReference type="Proteomes" id="UP000235015">
    <property type="component" value="Unassembled WGS sequence"/>
</dbReference>